<feature type="domain" description="Luciferase-like" evidence="7">
    <location>
        <begin position="19"/>
        <end position="390"/>
    </location>
</feature>
<dbReference type="AlphaFoldDB" id="A0A0C1QZX4"/>
<dbReference type="PIRSF" id="PIRSF000337">
    <property type="entry name" value="NTA_MOA"/>
    <property type="match status" value="1"/>
</dbReference>
<sequence>MSTKKQLKLGAFLPGSGHHLAAWRHPNAQADGGLNFQHYKRLAQTAERGKFDMVFLADGVAVRERGPGKEALSRTTVVHFEPLTLLSALSVVTEHIGLTATVSTTYNEPYHLARKFASLDHLSGGRAGWNLVTSATEVEAKNFNRDRHMEHTLRYERAKEFVDVVTKLWDSWEDDAFLRDKESGIYFDRDKLHIPDHKGEHFSVKGPLNVARPVQGYPVIIQAGSSEDGKNLAAQTAEVIFTAQQTLEEAQAFYTDVKSRLTQYGRSPDSLKIMPGIFPVIGKTEQEAKDKFEQLQELIDPHVGLGLLGGMIGGFDLSNYPIDGPLPELPETNGGKSRQKLLTDLARRENLTIRQLYLSIAGARGHRQTVGTPEQIADLLEDWFVNGGADGFNIMPPYLPGGLDDFVNLVIPELQRRGLFRTEYEGQTLRENLGLPRPVNQFSSRAGSPELVTVGAST</sequence>
<reference evidence="9" key="1">
    <citation type="journal article" date="2015" name="Genome Announc.">
        <title>Draft Genome Sequence of Tolypothrix boutellei Strain VB521301.</title>
        <authorList>
            <person name="Chandrababunaidu M.M."/>
            <person name="Singh D."/>
            <person name="Sen D."/>
            <person name="Bhan S."/>
            <person name="Das S."/>
            <person name="Gupta A."/>
            <person name="Adhikary S.P."/>
            <person name="Tripathy S."/>
        </authorList>
    </citation>
    <scope>NUCLEOTIDE SEQUENCE</scope>
    <source>
        <strain evidence="9">VB521301</strain>
    </source>
</reference>
<protein>
    <submittedName>
        <fullName evidence="8">LLM class flavin-dependent oxidoreductase</fullName>
    </submittedName>
    <submittedName>
        <fullName evidence="9">Nitrilotriacetate monooxygenase</fullName>
    </submittedName>
</protein>
<feature type="binding site" evidence="6">
    <location>
        <position position="58"/>
    </location>
    <ligand>
        <name>FMN</name>
        <dbReference type="ChEBI" id="CHEBI:58210"/>
    </ligand>
</feature>
<accession>A0A0C1QZX4</accession>
<dbReference type="SUPFAM" id="SSF51679">
    <property type="entry name" value="Bacterial luciferase-like"/>
    <property type="match status" value="1"/>
</dbReference>
<evidence type="ECO:0000259" key="7">
    <source>
        <dbReference type="Pfam" id="PF00296"/>
    </source>
</evidence>
<dbReference type="InterPro" id="IPR051260">
    <property type="entry name" value="Diverse_substr_monoxygenases"/>
</dbReference>
<evidence type="ECO:0000256" key="2">
    <source>
        <dbReference type="ARBA" id="ARBA00022643"/>
    </source>
</evidence>
<evidence type="ECO:0000313" key="9">
    <source>
        <dbReference type="EMBL" id="KIE09123.1"/>
    </source>
</evidence>
<keyword evidence="1 6" id="KW-0285">Flavoprotein</keyword>
<comment type="similarity">
    <text evidence="5">Belongs to the NtaA/SnaA/DszA monooxygenase family.</text>
</comment>
<dbReference type="Proteomes" id="UP000029738">
    <property type="component" value="Unassembled WGS sequence"/>
</dbReference>
<keyword evidence="10" id="KW-1185">Reference proteome</keyword>
<dbReference type="EMBL" id="JHEG02000058">
    <property type="protein sequence ID" value="KIE09123.1"/>
    <property type="molecule type" value="Genomic_DNA"/>
</dbReference>
<keyword evidence="2 6" id="KW-0288">FMN</keyword>
<dbReference type="Gene3D" id="3.20.20.30">
    <property type="entry name" value="Luciferase-like domain"/>
    <property type="match status" value="1"/>
</dbReference>
<feature type="binding site" evidence="6">
    <location>
        <position position="101"/>
    </location>
    <ligand>
        <name>FMN</name>
        <dbReference type="ChEBI" id="CHEBI:58210"/>
    </ligand>
</feature>
<proteinExistence type="inferred from homology"/>
<feature type="binding site" evidence="6">
    <location>
        <position position="225"/>
    </location>
    <ligand>
        <name>FMN</name>
        <dbReference type="ChEBI" id="CHEBI:58210"/>
    </ligand>
</feature>
<feature type="binding site" evidence="6">
    <location>
        <position position="226"/>
    </location>
    <ligand>
        <name>FMN</name>
        <dbReference type="ChEBI" id="CHEBI:58210"/>
    </ligand>
</feature>
<dbReference type="STRING" id="1479485.DA73_0232385"/>
<dbReference type="EMBL" id="JHEG04000001">
    <property type="protein sequence ID" value="KAF3885163.1"/>
    <property type="molecule type" value="Genomic_DNA"/>
</dbReference>
<dbReference type="GO" id="GO:0016705">
    <property type="term" value="F:oxidoreductase activity, acting on paired donors, with incorporation or reduction of molecular oxygen"/>
    <property type="evidence" value="ECO:0007669"/>
    <property type="project" value="InterPro"/>
</dbReference>
<comment type="caution">
    <text evidence="9">The sequence shown here is derived from an EMBL/GenBank/DDBJ whole genome shotgun (WGS) entry which is preliminary data.</text>
</comment>
<feature type="binding site" evidence="6">
    <location>
        <position position="155"/>
    </location>
    <ligand>
        <name>FMN</name>
        <dbReference type="ChEBI" id="CHEBI:58210"/>
    </ligand>
</feature>
<evidence type="ECO:0000256" key="5">
    <source>
        <dbReference type="ARBA" id="ARBA00033748"/>
    </source>
</evidence>
<gene>
    <name evidence="9" type="ORF">DA73_0232385</name>
    <name evidence="8" type="ORF">DA73_0400006575</name>
</gene>
<dbReference type="CDD" id="cd01095">
    <property type="entry name" value="Nitrilotriacetate_monoxgenase"/>
    <property type="match status" value="1"/>
</dbReference>
<dbReference type="PANTHER" id="PTHR30011">
    <property type="entry name" value="ALKANESULFONATE MONOOXYGENASE-RELATED"/>
    <property type="match status" value="1"/>
</dbReference>
<evidence type="ECO:0000256" key="1">
    <source>
        <dbReference type="ARBA" id="ARBA00022630"/>
    </source>
</evidence>
<evidence type="ECO:0000313" key="10">
    <source>
        <dbReference type="Proteomes" id="UP000029738"/>
    </source>
</evidence>
<dbReference type="InterPro" id="IPR036661">
    <property type="entry name" value="Luciferase-like_sf"/>
</dbReference>
<dbReference type="Pfam" id="PF00296">
    <property type="entry name" value="Bac_luciferase"/>
    <property type="match status" value="1"/>
</dbReference>
<evidence type="ECO:0000256" key="6">
    <source>
        <dbReference type="PIRSR" id="PIRSR000337-1"/>
    </source>
</evidence>
<dbReference type="RefSeq" id="WP_038088390.1">
    <property type="nucleotide sequence ID" value="NZ_JHEG04000001.1"/>
</dbReference>
<reference evidence="8" key="2">
    <citation type="submission" date="2019-11" db="EMBL/GenBank/DDBJ databases">
        <title>Improved Assembly of Tolypothrix boutellei genome.</title>
        <authorList>
            <person name="Sarangi A.N."/>
            <person name="Mukherjee M."/>
            <person name="Ghosh S."/>
            <person name="Singh D."/>
            <person name="Das A."/>
            <person name="Kant S."/>
            <person name="Prusty A."/>
            <person name="Tripathy S."/>
        </authorList>
    </citation>
    <scope>NUCLEOTIDE SEQUENCE</scope>
    <source>
        <strain evidence="8">VB521301</strain>
    </source>
</reference>
<dbReference type="PANTHER" id="PTHR30011:SF16">
    <property type="entry name" value="C2H2 FINGER DOMAIN TRANSCRIPTION FACTOR (EUROFUNG)-RELATED"/>
    <property type="match status" value="1"/>
</dbReference>
<dbReference type="GO" id="GO:0004497">
    <property type="term" value="F:monooxygenase activity"/>
    <property type="evidence" value="ECO:0007669"/>
    <property type="project" value="UniProtKB-KW"/>
</dbReference>
<dbReference type="InterPro" id="IPR011251">
    <property type="entry name" value="Luciferase-like_dom"/>
</dbReference>
<feature type="binding site" evidence="6">
    <location>
        <position position="151"/>
    </location>
    <ligand>
        <name>FMN</name>
        <dbReference type="ChEBI" id="CHEBI:58210"/>
    </ligand>
</feature>
<evidence type="ECO:0000256" key="4">
    <source>
        <dbReference type="ARBA" id="ARBA00023033"/>
    </source>
</evidence>
<dbReference type="OrthoDB" id="3265338at2"/>
<organism evidence="9">
    <name type="scientific">Tolypothrix bouteillei VB521301</name>
    <dbReference type="NCBI Taxonomy" id="1479485"/>
    <lineage>
        <taxon>Bacteria</taxon>
        <taxon>Bacillati</taxon>
        <taxon>Cyanobacteriota</taxon>
        <taxon>Cyanophyceae</taxon>
        <taxon>Nostocales</taxon>
        <taxon>Tolypothrichaceae</taxon>
        <taxon>Tolypothrix</taxon>
    </lineage>
</organism>
<keyword evidence="4 9" id="KW-0503">Monooxygenase</keyword>
<name>A0A0C1QZX4_9CYAN</name>
<evidence type="ECO:0000256" key="3">
    <source>
        <dbReference type="ARBA" id="ARBA00023002"/>
    </source>
</evidence>
<dbReference type="NCBIfam" id="TIGR03860">
    <property type="entry name" value="FMN_nitrolo"/>
    <property type="match status" value="1"/>
</dbReference>
<dbReference type="InterPro" id="IPR016215">
    <property type="entry name" value="NTA_MOA"/>
</dbReference>
<keyword evidence="3" id="KW-0560">Oxidoreductase</keyword>
<evidence type="ECO:0000313" key="8">
    <source>
        <dbReference type="EMBL" id="KAF3885163.1"/>
    </source>
</evidence>